<accession>K2MXI9</accession>
<name>K2MXI9_TRYCR</name>
<sequence length="510" mass="56983">MLKGLWLVMIGLLRFFVEVLLFLPRYVFIERHDRSSPIWGVRAEAVVCFVPTSSLNVVNRIECLNCPESATRVLSATRYRGNSVKITSSEDENEAVMNEDLNSFSISSTTSPRHTLLDGDGNGSDVLTEYSRDDTSAAAMMDTLSKWLQSTSSSFMGTQRLSCGRAAMAAAISTVGDDHILHGVFTSGNPFVHYSLLQNASVVGDAQEKRQHTSRMRRYYQQGMHLSGRNGDNLSCCFHGGNNEAESIHVPYRMYSKRLRERKGFIPPWYAVHAKAQLLLSLIDPLWRIITGLFFLPHAEKEFGSESQHPPSSTQQTETQGRSRRRRRGGLEKGPRRMSTSAFQTFFCTFTESKPTRREIPDPSEEVCFIPEQAARALWARFHTTRQEPLYEAPPARGHVPTLTPAQLFLKRRAITVTPTRKKLEGKMQSDVAEDSPCHSAKTKRTISGTCQRETKTEEHDTAHAATAGSASGARITSVHWLYGSAPPDASDSATSVIVLLLCPFRHTRE</sequence>
<proteinExistence type="predicted"/>
<keyword evidence="2" id="KW-1133">Transmembrane helix</keyword>
<gene>
    <name evidence="3" type="ORF">MOQ_009244</name>
</gene>
<dbReference type="AlphaFoldDB" id="K2MXI9"/>
<keyword evidence="2" id="KW-0472">Membrane</keyword>
<feature type="region of interest" description="Disordered" evidence="1">
    <location>
        <begin position="303"/>
        <end position="338"/>
    </location>
</feature>
<protein>
    <submittedName>
        <fullName evidence="3">Uncharacterized protein</fullName>
    </submittedName>
</protein>
<dbReference type="Proteomes" id="UP000007350">
    <property type="component" value="Unassembled WGS sequence"/>
</dbReference>
<evidence type="ECO:0000313" key="4">
    <source>
        <dbReference type="Proteomes" id="UP000007350"/>
    </source>
</evidence>
<dbReference type="EMBL" id="AHKC01019312">
    <property type="protein sequence ID" value="EKF27041.1"/>
    <property type="molecule type" value="Genomic_DNA"/>
</dbReference>
<keyword evidence="2" id="KW-0812">Transmembrane</keyword>
<keyword evidence="4" id="KW-1185">Reference proteome</keyword>
<feature type="transmembrane region" description="Helical" evidence="2">
    <location>
        <begin position="6"/>
        <end position="28"/>
    </location>
</feature>
<dbReference type="OrthoDB" id="247542at2759"/>
<reference evidence="3 4" key="1">
    <citation type="journal article" date="2012" name="BMC Genomics">
        <title>Comparative genomic analysis of human infective Trypanosoma cruzi lineages with the bat-restricted subspecies T. cruzi marinkellei.</title>
        <authorList>
            <person name="Franzen O."/>
            <person name="Talavera-Lopez C."/>
            <person name="Ochaya S."/>
            <person name="Butler C.E."/>
            <person name="Messenger L.A."/>
            <person name="Lewis M.D."/>
            <person name="Llewellyn M.S."/>
            <person name="Marinkelle C.J."/>
            <person name="Tyler K.M."/>
            <person name="Miles M.A."/>
            <person name="Andersson B."/>
        </authorList>
    </citation>
    <scope>NUCLEOTIDE SEQUENCE [LARGE SCALE GENOMIC DNA]</scope>
    <source>
        <strain evidence="3 4">B7</strain>
    </source>
</reference>
<evidence type="ECO:0000313" key="3">
    <source>
        <dbReference type="EMBL" id="EKF27041.1"/>
    </source>
</evidence>
<organism evidence="3 4">
    <name type="scientific">Trypanosoma cruzi marinkellei</name>
    <dbReference type="NCBI Taxonomy" id="85056"/>
    <lineage>
        <taxon>Eukaryota</taxon>
        <taxon>Discoba</taxon>
        <taxon>Euglenozoa</taxon>
        <taxon>Kinetoplastea</taxon>
        <taxon>Metakinetoplastina</taxon>
        <taxon>Trypanosomatida</taxon>
        <taxon>Trypanosomatidae</taxon>
        <taxon>Trypanosoma</taxon>
        <taxon>Schizotrypanum</taxon>
    </lineage>
</organism>
<comment type="caution">
    <text evidence="3">The sequence shown here is derived from an EMBL/GenBank/DDBJ whole genome shotgun (WGS) entry which is preliminary data.</text>
</comment>
<evidence type="ECO:0000256" key="1">
    <source>
        <dbReference type="SAM" id="MobiDB-lite"/>
    </source>
</evidence>
<evidence type="ECO:0000256" key="2">
    <source>
        <dbReference type="SAM" id="Phobius"/>
    </source>
</evidence>